<accession>A0ABT3IN04</accession>
<protein>
    <submittedName>
        <fullName evidence="1">Uncharacterized protein</fullName>
    </submittedName>
</protein>
<evidence type="ECO:0000313" key="1">
    <source>
        <dbReference type="EMBL" id="MCW3485286.1"/>
    </source>
</evidence>
<organism evidence="1 2">
    <name type="scientific">Chitinophaga nivalis</name>
    <dbReference type="NCBI Taxonomy" id="2991709"/>
    <lineage>
        <taxon>Bacteria</taxon>
        <taxon>Pseudomonadati</taxon>
        <taxon>Bacteroidota</taxon>
        <taxon>Chitinophagia</taxon>
        <taxon>Chitinophagales</taxon>
        <taxon>Chitinophagaceae</taxon>
        <taxon>Chitinophaga</taxon>
    </lineage>
</organism>
<reference evidence="1 2" key="1">
    <citation type="submission" date="2022-10" db="EMBL/GenBank/DDBJ databases">
        <title>Chitinophaga nivalis PC15 sp. nov., isolated from Pyeongchang county, South Korea.</title>
        <authorList>
            <person name="Trinh H.N."/>
        </authorList>
    </citation>
    <scope>NUCLEOTIDE SEQUENCE [LARGE SCALE GENOMIC DNA]</scope>
    <source>
        <strain evidence="1 2">PC14</strain>
    </source>
</reference>
<dbReference type="EMBL" id="JAPDNS010000001">
    <property type="protein sequence ID" value="MCW3485286.1"/>
    <property type="molecule type" value="Genomic_DNA"/>
</dbReference>
<gene>
    <name evidence="1" type="ORF">OL497_15355</name>
</gene>
<dbReference type="RefSeq" id="WP_264731505.1">
    <property type="nucleotide sequence ID" value="NZ_JAPDNR010000001.1"/>
</dbReference>
<name>A0ABT3IN04_9BACT</name>
<dbReference type="Proteomes" id="UP001207742">
    <property type="component" value="Unassembled WGS sequence"/>
</dbReference>
<evidence type="ECO:0000313" key="2">
    <source>
        <dbReference type="Proteomes" id="UP001207742"/>
    </source>
</evidence>
<comment type="caution">
    <text evidence="1">The sequence shown here is derived from an EMBL/GenBank/DDBJ whole genome shotgun (WGS) entry which is preliminary data.</text>
</comment>
<keyword evidence="2" id="KW-1185">Reference proteome</keyword>
<sequence length="86" mass="9761">MAKFLERPLMFVYQIEKGQIVAFLTGYELAAGDDFDLTDQLSAQLRITHKIPKSNPGWPGQVQEYADKKGIDFFNAFKEIALPLLL</sequence>
<proteinExistence type="predicted"/>